<dbReference type="CDD" id="cd01992">
    <property type="entry name" value="TilS_N"/>
    <property type="match status" value="1"/>
</dbReference>
<comment type="caution">
    <text evidence="10">The sequence shown here is derived from an EMBL/GenBank/DDBJ whole genome shotgun (WGS) entry which is preliminary data.</text>
</comment>
<evidence type="ECO:0000313" key="11">
    <source>
        <dbReference type="Proteomes" id="UP000603434"/>
    </source>
</evidence>
<dbReference type="EC" id="6.3.4.19" evidence="8"/>
<dbReference type="Pfam" id="PF11734">
    <property type="entry name" value="TilS_C"/>
    <property type="match status" value="1"/>
</dbReference>
<dbReference type="SMART" id="SM00977">
    <property type="entry name" value="TilS_C"/>
    <property type="match status" value="1"/>
</dbReference>
<dbReference type="HAMAP" id="MF_01161">
    <property type="entry name" value="tRNA_Ile_lys_synt"/>
    <property type="match status" value="1"/>
</dbReference>
<proteinExistence type="inferred from homology"/>
<comment type="similarity">
    <text evidence="8">Belongs to the tRNA(Ile)-lysidine synthase family.</text>
</comment>
<dbReference type="InterPro" id="IPR014729">
    <property type="entry name" value="Rossmann-like_a/b/a_fold"/>
</dbReference>
<reference evidence="10 11" key="1">
    <citation type="submission" date="2020-08" db="EMBL/GenBank/DDBJ databases">
        <title>Bridging the membrane lipid divide: bacteria of the FCB group superphylum have the potential to synthesize archaeal ether lipids.</title>
        <authorList>
            <person name="Villanueva L."/>
            <person name="Von Meijenfeldt F.A.B."/>
            <person name="Westbye A.B."/>
            <person name="Yadav S."/>
            <person name="Hopmans E.C."/>
            <person name="Dutilh B.E."/>
            <person name="Sinninghe Damste J.S."/>
        </authorList>
    </citation>
    <scope>NUCLEOTIDE SEQUENCE [LARGE SCALE GENOMIC DNA]</scope>
    <source>
        <strain evidence="10">NIOZ-UU30</strain>
    </source>
</reference>
<dbReference type="InterPro" id="IPR012094">
    <property type="entry name" value="tRNA_Ile_lys_synt"/>
</dbReference>
<evidence type="ECO:0000313" key="10">
    <source>
        <dbReference type="EMBL" id="MBC8362310.1"/>
    </source>
</evidence>
<keyword evidence="6 8" id="KW-0067">ATP-binding</keyword>
<feature type="domain" description="Lysidine-tRNA(Ile) synthetase C-terminal" evidence="9">
    <location>
        <begin position="408"/>
        <end position="480"/>
    </location>
</feature>
<dbReference type="SUPFAM" id="SSF56037">
    <property type="entry name" value="PheT/TilS domain"/>
    <property type="match status" value="1"/>
</dbReference>
<dbReference type="EMBL" id="JACNJH010000180">
    <property type="protein sequence ID" value="MBC8362310.1"/>
    <property type="molecule type" value="Genomic_DNA"/>
</dbReference>
<dbReference type="GO" id="GO:0005524">
    <property type="term" value="F:ATP binding"/>
    <property type="evidence" value="ECO:0007669"/>
    <property type="project" value="UniProtKB-UniRule"/>
</dbReference>
<dbReference type="PANTHER" id="PTHR43033">
    <property type="entry name" value="TRNA(ILE)-LYSIDINE SYNTHASE-RELATED"/>
    <property type="match status" value="1"/>
</dbReference>
<organism evidence="10 11">
    <name type="scientific">Candidatus Desulfatibia profunda</name>
    <dbReference type="NCBI Taxonomy" id="2841695"/>
    <lineage>
        <taxon>Bacteria</taxon>
        <taxon>Pseudomonadati</taxon>
        <taxon>Thermodesulfobacteriota</taxon>
        <taxon>Desulfobacteria</taxon>
        <taxon>Desulfobacterales</taxon>
        <taxon>Desulfobacterales incertae sedis</taxon>
        <taxon>Candidatus Desulfatibia</taxon>
    </lineage>
</organism>
<dbReference type="GO" id="GO:0006400">
    <property type="term" value="P:tRNA modification"/>
    <property type="evidence" value="ECO:0007669"/>
    <property type="project" value="UniProtKB-UniRule"/>
</dbReference>
<evidence type="ECO:0000256" key="7">
    <source>
        <dbReference type="ARBA" id="ARBA00048539"/>
    </source>
</evidence>
<keyword evidence="3 8" id="KW-0436">Ligase</keyword>
<dbReference type="InterPro" id="IPR011063">
    <property type="entry name" value="TilS/TtcA_N"/>
</dbReference>
<dbReference type="SUPFAM" id="SSF52402">
    <property type="entry name" value="Adenine nucleotide alpha hydrolases-like"/>
    <property type="match status" value="1"/>
</dbReference>
<dbReference type="GO" id="GO:0032267">
    <property type="term" value="F:tRNA(Ile)-lysidine synthase activity"/>
    <property type="evidence" value="ECO:0007669"/>
    <property type="project" value="UniProtKB-EC"/>
</dbReference>
<dbReference type="InterPro" id="IPR012795">
    <property type="entry name" value="tRNA_Ile_lys_synt_N"/>
</dbReference>
<evidence type="ECO:0000256" key="6">
    <source>
        <dbReference type="ARBA" id="ARBA00022840"/>
    </source>
</evidence>
<dbReference type="PANTHER" id="PTHR43033:SF1">
    <property type="entry name" value="TRNA(ILE)-LYSIDINE SYNTHASE-RELATED"/>
    <property type="match status" value="1"/>
</dbReference>
<dbReference type="Gene3D" id="3.40.50.620">
    <property type="entry name" value="HUPs"/>
    <property type="match status" value="1"/>
</dbReference>
<evidence type="ECO:0000259" key="9">
    <source>
        <dbReference type="SMART" id="SM00977"/>
    </source>
</evidence>
<dbReference type="GO" id="GO:0005737">
    <property type="term" value="C:cytoplasm"/>
    <property type="evidence" value="ECO:0007669"/>
    <property type="project" value="UniProtKB-SubCell"/>
</dbReference>
<dbReference type="InterPro" id="IPR012796">
    <property type="entry name" value="Lysidine-tRNA-synth_C"/>
</dbReference>
<evidence type="ECO:0000256" key="2">
    <source>
        <dbReference type="ARBA" id="ARBA00022490"/>
    </source>
</evidence>
<keyword evidence="2 8" id="KW-0963">Cytoplasm</keyword>
<evidence type="ECO:0000256" key="4">
    <source>
        <dbReference type="ARBA" id="ARBA00022694"/>
    </source>
</evidence>
<comment type="function">
    <text evidence="8">Ligates lysine onto the cytidine present at position 34 of the AUA codon-specific tRNA(Ile) that contains the anticodon CAU, in an ATP-dependent manner. Cytidine is converted to lysidine, thus changing the amino acid specificity of the tRNA from methionine to isoleucine.</text>
</comment>
<keyword evidence="4 8" id="KW-0819">tRNA processing</keyword>
<evidence type="ECO:0000256" key="8">
    <source>
        <dbReference type="HAMAP-Rule" id="MF_01161"/>
    </source>
</evidence>
<evidence type="ECO:0000256" key="1">
    <source>
        <dbReference type="ARBA" id="ARBA00004496"/>
    </source>
</evidence>
<dbReference type="AlphaFoldDB" id="A0A8J6NNM5"/>
<dbReference type="NCBIfam" id="TIGR02433">
    <property type="entry name" value="lysidine_TilS_C"/>
    <property type="match status" value="1"/>
</dbReference>
<dbReference type="Proteomes" id="UP000603434">
    <property type="component" value="Unassembled WGS sequence"/>
</dbReference>
<feature type="binding site" evidence="8">
    <location>
        <begin position="37"/>
        <end position="42"/>
    </location>
    <ligand>
        <name>ATP</name>
        <dbReference type="ChEBI" id="CHEBI:30616"/>
    </ligand>
</feature>
<name>A0A8J6NNM5_9BACT</name>
<sequence length="485" mass="54573">MPASRKGYKNKVFRTVEKTVAAHEMFKPQDSVLVGVSGGPDSVALLHALITLASGLSLKLGVAHLNHGLRLQASDDDAIFVASLADRFDLPFYVHKVDVRKYQHDNRLSLEEAGRRVRYAFLTDLAAKGRFDKIALGHHADDNAELVLMNLFRGSGPLGISGIPPVRGVKIVRPLIKLRRSDILEYLKLNGLTYVSDRTNLDLKHLRNRVRHQLIPLLKTSYNPKIIETLNRLASILSAEEEWMEDVLRPILDAAILNAGPKTVTLSVSKLDGVHIAALRRIIRNAVERIKGDLRRITFAHVDAVIRLLESPQPFGNLDLPDRVRVRRMQGVLLISKEQKALRDLDIKPDQDETFTFEYSINKPGTLFIKELNAQIKFSETRVEHLSDFSHAGHLTGFFDMNRLGFPLIVRNVRPGDRFKPLGMTGTQKLKDFFINQKVPRTERAKCPVLLSRGKIIWVVGHRIDESVKVMPATGKVLKGELRLA</sequence>
<comment type="domain">
    <text evidence="8">The N-terminal region contains the highly conserved SGGXDS motif, predicted to be a P-loop motif involved in ATP binding.</text>
</comment>
<protein>
    <recommendedName>
        <fullName evidence="8">tRNA(Ile)-lysidine synthase</fullName>
        <ecNumber evidence="8">6.3.4.19</ecNumber>
    </recommendedName>
    <alternativeName>
        <fullName evidence="8">tRNA(Ile)-2-lysyl-cytidine synthase</fullName>
    </alternativeName>
    <alternativeName>
        <fullName evidence="8">tRNA(Ile)-lysidine synthetase</fullName>
    </alternativeName>
</protein>
<accession>A0A8J6NNM5</accession>
<comment type="catalytic activity">
    <reaction evidence="7 8">
        <text>cytidine(34) in tRNA(Ile2) + L-lysine + ATP = lysidine(34) in tRNA(Ile2) + AMP + diphosphate + H(+)</text>
        <dbReference type="Rhea" id="RHEA:43744"/>
        <dbReference type="Rhea" id="RHEA-COMP:10625"/>
        <dbReference type="Rhea" id="RHEA-COMP:10670"/>
        <dbReference type="ChEBI" id="CHEBI:15378"/>
        <dbReference type="ChEBI" id="CHEBI:30616"/>
        <dbReference type="ChEBI" id="CHEBI:32551"/>
        <dbReference type="ChEBI" id="CHEBI:33019"/>
        <dbReference type="ChEBI" id="CHEBI:82748"/>
        <dbReference type="ChEBI" id="CHEBI:83665"/>
        <dbReference type="ChEBI" id="CHEBI:456215"/>
        <dbReference type="EC" id="6.3.4.19"/>
    </reaction>
</comment>
<dbReference type="SUPFAM" id="SSF82829">
    <property type="entry name" value="MesJ substrate recognition domain-like"/>
    <property type="match status" value="1"/>
</dbReference>
<evidence type="ECO:0000256" key="5">
    <source>
        <dbReference type="ARBA" id="ARBA00022741"/>
    </source>
</evidence>
<keyword evidence="5 8" id="KW-0547">Nucleotide-binding</keyword>
<evidence type="ECO:0000256" key="3">
    <source>
        <dbReference type="ARBA" id="ARBA00022598"/>
    </source>
</evidence>
<gene>
    <name evidence="8 10" type="primary">tilS</name>
    <name evidence="10" type="ORF">H8E23_13035</name>
</gene>
<dbReference type="Gene3D" id="1.20.59.20">
    <property type="match status" value="1"/>
</dbReference>
<comment type="subcellular location">
    <subcellularLocation>
        <location evidence="1 8">Cytoplasm</location>
    </subcellularLocation>
</comment>
<dbReference type="NCBIfam" id="TIGR02432">
    <property type="entry name" value="lysidine_TilS_N"/>
    <property type="match status" value="1"/>
</dbReference>
<dbReference type="Pfam" id="PF01171">
    <property type="entry name" value="ATP_bind_3"/>
    <property type="match status" value="1"/>
</dbReference>